<feature type="binding site" evidence="3">
    <location>
        <position position="130"/>
    </location>
    <ligand>
        <name>a divalent metal cation</name>
        <dbReference type="ChEBI" id="CHEBI:60240"/>
    </ligand>
</feature>
<dbReference type="GO" id="GO:0046872">
    <property type="term" value="F:metal ion binding"/>
    <property type="evidence" value="ECO:0007669"/>
    <property type="project" value="UniProtKB-KW"/>
</dbReference>
<keyword evidence="5" id="KW-1185">Reference proteome</keyword>
<sequence length="169" mass="19100">MSTTAILTNLLRHQAWAHDGFLKILAETDAEAHAEVRHTALRILNHCYVVNQIFAGHLTGRPHGYAENNTIETPTPDALRAAHAASDRWLLEYVASMTPEQLSERVPFTFTDGDRGAMTREEMLFHLVTHGSYHRGEVGRLLKQISSPLPWDTFAVFLHQDEPARREHG</sequence>
<dbReference type="PANTHER" id="PTHR37302">
    <property type="entry name" value="SLR1116 PROTEIN"/>
    <property type="match status" value="1"/>
</dbReference>
<dbReference type="RefSeq" id="WP_099863492.1">
    <property type="nucleotide sequence ID" value="NZ_PEOG01000073.1"/>
</dbReference>
<comment type="similarity">
    <text evidence="1">Belongs to the DinB family.</text>
</comment>
<evidence type="ECO:0000256" key="1">
    <source>
        <dbReference type="ARBA" id="ARBA00008635"/>
    </source>
</evidence>
<dbReference type="InterPro" id="IPR034660">
    <property type="entry name" value="DinB/YfiT-like"/>
</dbReference>
<accession>A0A2G9C4B8</accession>
<proteinExistence type="inferred from homology"/>
<dbReference type="SUPFAM" id="SSF109854">
    <property type="entry name" value="DinB/YfiT-like putative metalloenzymes"/>
    <property type="match status" value="1"/>
</dbReference>
<feature type="binding site" evidence="3">
    <location>
        <position position="46"/>
    </location>
    <ligand>
        <name>a divalent metal cation</name>
        <dbReference type="ChEBI" id="CHEBI:60240"/>
    </ligand>
</feature>
<dbReference type="InterPro" id="IPR007837">
    <property type="entry name" value="DinB"/>
</dbReference>
<evidence type="ECO:0000256" key="2">
    <source>
        <dbReference type="ARBA" id="ARBA00022723"/>
    </source>
</evidence>
<evidence type="ECO:0000313" key="5">
    <source>
        <dbReference type="Proteomes" id="UP000231501"/>
    </source>
</evidence>
<dbReference type="Pfam" id="PF05163">
    <property type="entry name" value="DinB"/>
    <property type="match status" value="1"/>
</dbReference>
<gene>
    <name evidence="4" type="ORF">CS062_20835</name>
</gene>
<keyword evidence="2 3" id="KW-0479">Metal-binding</keyword>
<reference evidence="4 5" key="1">
    <citation type="submission" date="2017-11" db="EMBL/GenBank/DDBJ databases">
        <title>Draft genome sequence of Mitsuaria sp. HWN-4.</title>
        <authorList>
            <person name="Gundlapally S.R."/>
        </authorList>
    </citation>
    <scope>NUCLEOTIDE SEQUENCE [LARGE SCALE GENOMIC DNA]</scope>
    <source>
        <strain evidence="4 5">HWN-4</strain>
    </source>
</reference>
<dbReference type="AlphaFoldDB" id="A0A2G9C4B8"/>
<name>A0A2G9C4B8_9BURK</name>
<dbReference type="OrthoDB" id="9807509at2"/>
<dbReference type="Proteomes" id="UP000231501">
    <property type="component" value="Unassembled WGS sequence"/>
</dbReference>
<evidence type="ECO:0000256" key="3">
    <source>
        <dbReference type="PIRSR" id="PIRSR607837-1"/>
    </source>
</evidence>
<organism evidence="4 5">
    <name type="scientific">Roseateles chitinivorans</name>
    <dbReference type="NCBI Taxonomy" id="2917965"/>
    <lineage>
        <taxon>Bacteria</taxon>
        <taxon>Pseudomonadati</taxon>
        <taxon>Pseudomonadota</taxon>
        <taxon>Betaproteobacteria</taxon>
        <taxon>Burkholderiales</taxon>
        <taxon>Sphaerotilaceae</taxon>
        <taxon>Roseateles</taxon>
    </lineage>
</organism>
<comment type="caution">
    <text evidence="4">The sequence shown here is derived from an EMBL/GenBank/DDBJ whole genome shotgun (WGS) entry which is preliminary data.</text>
</comment>
<feature type="binding site" evidence="3">
    <location>
        <position position="134"/>
    </location>
    <ligand>
        <name>a divalent metal cation</name>
        <dbReference type="ChEBI" id="CHEBI:60240"/>
    </ligand>
</feature>
<evidence type="ECO:0000313" key="4">
    <source>
        <dbReference type="EMBL" id="PIM51263.1"/>
    </source>
</evidence>
<dbReference type="PANTHER" id="PTHR37302:SF1">
    <property type="entry name" value="PROTEIN DINB"/>
    <property type="match status" value="1"/>
</dbReference>
<protein>
    <submittedName>
        <fullName evidence="4">Damage-inducible protein DinB</fullName>
    </submittedName>
</protein>
<dbReference type="Gene3D" id="1.20.120.450">
    <property type="entry name" value="dinb family like domain"/>
    <property type="match status" value="1"/>
</dbReference>
<dbReference type="EMBL" id="PEOG01000073">
    <property type="protein sequence ID" value="PIM51263.1"/>
    <property type="molecule type" value="Genomic_DNA"/>
</dbReference>